<accession>A0ABQ6Z3E0</accession>
<evidence type="ECO:0000313" key="2">
    <source>
        <dbReference type="EMBL" id="KAF1692049.1"/>
    </source>
</evidence>
<evidence type="ECO:0000313" key="3">
    <source>
        <dbReference type="Proteomes" id="UP000788419"/>
    </source>
</evidence>
<reference evidence="2 3" key="1">
    <citation type="submission" date="2017-10" db="EMBL/GenBank/DDBJ databases">
        <title>Whole genome sequencing of members of genus Pseudoxanthomonas.</title>
        <authorList>
            <person name="Kumar S."/>
            <person name="Bansal K."/>
            <person name="Kaur A."/>
            <person name="Patil P."/>
            <person name="Sharma S."/>
            <person name="Patil P.B."/>
        </authorList>
    </citation>
    <scope>NUCLEOTIDE SEQUENCE [LARGE SCALE GENOMIC DNA]</scope>
    <source>
        <strain evidence="2 3">DSM 17801</strain>
    </source>
</reference>
<dbReference type="EMBL" id="PDWN01000018">
    <property type="protein sequence ID" value="KAF1692049.1"/>
    <property type="molecule type" value="Genomic_DNA"/>
</dbReference>
<evidence type="ECO:0000256" key="1">
    <source>
        <dbReference type="SAM" id="SignalP"/>
    </source>
</evidence>
<dbReference type="RefSeq" id="WP_162411422.1">
    <property type="nucleotide sequence ID" value="NZ_PDWN01000018.1"/>
</dbReference>
<keyword evidence="1" id="KW-0732">Signal</keyword>
<protein>
    <submittedName>
        <fullName evidence="2">Porin</fullName>
    </submittedName>
</protein>
<dbReference type="InterPro" id="IPR045748">
    <property type="entry name" value="DcaP"/>
</dbReference>
<dbReference type="Pfam" id="PF19577">
    <property type="entry name" value="DcaP"/>
    <property type="match status" value="1"/>
</dbReference>
<dbReference type="Proteomes" id="UP000788419">
    <property type="component" value="Unassembled WGS sequence"/>
</dbReference>
<name>A0ABQ6Z3E0_9GAMM</name>
<comment type="caution">
    <text evidence="2">The sequence shown here is derived from an EMBL/GenBank/DDBJ whole genome shotgun (WGS) entry which is preliminary data.</text>
</comment>
<organism evidence="2 3">
    <name type="scientific">Pseudoxanthomonas daejeonensis</name>
    <dbReference type="NCBI Taxonomy" id="266062"/>
    <lineage>
        <taxon>Bacteria</taxon>
        <taxon>Pseudomonadati</taxon>
        <taxon>Pseudomonadota</taxon>
        <taxon>Gammaproteobacteria</taxon>
        <taxon>Lysobacterales</taxon>
        <taxon>Lysobacteraceae</taxon>
        <taxon>Pseudoxanthomonas</taxon>
    </lineage>
</organism>
<dbReference type="SUPFAM" id="SSF56935">
    <property type="entry name" value="Porins"/>
    <property type="match status" value="1"/>
</dbReference>
<gene>
    <name evidence="2" type="ORF">CSC65_15010</name>
</gene>
<feature type="chain" id="PRO_5046182083" evidence="1">
    <location>
        <begin position="23"/>
        <end position="487"/>
    </location>
</feature>
<sequence length="487" mass="51983">MNGATLRFLVLVAALSPLPALAQKTDDERDAEIAHLRETVDRLVQRIEVLESERGQAPVAAGPGLPAPAAVATGPVPPATTTPAPAAVVIDPAVASMPVPVPDESPLPAHPSFSEDELGGARVDNELAPGEDGQEGFFPVRGTSTWLRLSGYAKLDAMYDTDDAGVSDQFITSTIPAGDQAGDGSFNMHARQTRFTIEARRQTDYGWLRFVLQNDFYGSGGSYGYNLRHAWGQLGNTYVGYGFSAFLDLDSGPDTLDFAGPGAVPFARLASVRQYVPLSNGNQLVFAAEHAPPEITSSSGSARTTAPNLVFVARHEGESGHMQVGTLLRQLAYRDDAGSDEAMAGGITVSGAWGAEAGNYVTWGAVGGRGIATYVGDLGGIGLDAVVDDTGALEVLDEWGGWIGYGHPWNEHWRSTLTWGRLYLDRNDSLAPDAFRRSDYAAANVIYAPVPSWSWGLELVYGKLQQQDGTDGDAFRLQTSLKYDFIK</sequence>
<proteinExistence type="predicted"/>
<keyword evidence="3" id="KW-1185">Reference proteome</keyword>
<feature type="signal peptide" evidence="1">
    <location>
        <begin position="1"/>
        <end position="22"/>
    </location>
</feature>